<reference evidence="6" key="1">
    <citation type="journal article" date="2017" name="J. Clin. Microbiol.">
        <title>Finegoldia magna Isolated from Orthopedic Joint Implant-Associated Infections.</title>
        <authorList>
            <person name="Soderquist B."/>
            <person name="Bjorklund S."/>
            <person name="Hellmark B."/>
            <person name="Jensen A."/>
            <person name="Bruggemann H."/>
        </authorList>
    </citation>
    <scope>NUCLEOTIDE SEQUENCE</scope>
    <source>
        <strain evidence="6">08T492</strain>
    </source>
</reference>
<dbReference type="Pfam" id="PF00005">
    <property type="entry name" value="ABC_tran"/>
    <property type="match status" value="1"/>
</dbReference>
<evidence type="ECO:0000256" key="1">
    <source>
        <dbReference type="ARBA" id="ARBA00022448"/>
    </source>
</evidence>
<dbReference type="GO" id="GO:0016887">
    <property type="term" value="F:ATP hydrolysis activity"/>
    <property type="evidence" value="ECO:0007669"/>
    <property type="project" value="InterPro"/>
</dbReference>
<evidence type="ECO:0000313" key="5">
    <source>
        <dbReference type="EMBL" id="MBS5964845.1"/>
    </source>
</evidence>
<keyword evidence="2" id="KW-0547">Nucleotide-binding</keyword>
<sequence>MLEVVNIEKSYGKKKILHDISFSIEKGQIKALVGPNGSGKTTLMNTMTNLLKRDGGQVLVDGKEFKDEKIFNHISFFKDEKILDENLYGMDYLNYIKNVYKRTKDDVDRVIKEIGIESFVKSKTGSYSLGMKKKLMLAMDFLPQRDIILLDEPLSGLDPTSVIKMMALIKKKAKDGQGILISSHSLNDIDEITNNILFLKDGKILEEVLENEKFIEIISNDNEKLSSVLKSKGFNMDKNMISLNNNSINDILSIIIENNIEILDIKRRSKTSQERYKEIFGI</sequence>
<evidence type="ECO:0000313" key="8">
    <source>
        <dbReference type="Proteomes" id="UP000730862"/>
    </source>
</evidence>
<dbReference type="SMART" id="SM00382">
    <property type="entry name" value="AAA"/>
    <property type="match status" value="1"/>
</dbReference>
<dbReference type="PANTHER" id="PTHR42939:SF1">
    <property type="entry name" value="ABC TRANSPORTER ATP-BINDING PROTEIN ALBC-RELATED"/>
    <property type="match status" value="1"/>
</dbReference>
<gene>
    <name evidence="6" type="ORF">B9N56_02160</name>
    <name evidence="5" type="ORF">KIA07_04155</name>
</gene>
<name>A0A133N377_FINMA</name>
<dbReference type="InterPro" id="IPR051782">
    <property type="entry name" value="ABC_Transporter_VariousFunc"/>
</dbReference>
<dbReference type="GO" id="GO:0005524">
    <property type="term" value="F:ATP binding"/>
    <property type="evidence" value="ECO:0007669"/>
    <property type="project" value="UniProtKB-KW"/>
</dbReference>
<dbReference type="PANTHER" id="PTHR42939">
    <property type="entry name" value="ABC TRANSPORTER ATP-BINDING PROTEIN ALBC-RELATED"/>
    <property type="match status" value="1"/>
</dbReference>
<dbReference type="CDD" id="cd03230">
    <property type="entry name" value="ABC_DR_subfamily_A"/>
    <property type="match status" value="1"/>
</dbReference>
<dbReference type="EMBL" id="JAHAIK010000009">
    <property type="protein sequence ID" value="MBS5964845.1"/>
    <property type="molecule type" value="Genomic_DNA"/>
</dbReference>
<protein>
    <submittedName>
        <fullName evidence="5">ABC transporter ATP-binding protein</fullName>
    </submittedName>
</protein>
<dbReference type="PROSITE" id="PS00211">
    <property type="entry name" value="ABC_TRANSPORTER_1"/>
    <property type="match status" value="1"/>
</dbReference>
<comment type="caution">
    <text evidence="5">The sequence shown here is derived from an EMBL/GenBank/DDBJ whole genome shotgun (WGS) entry which is preliminary data.</text>
</comment>
<dbReference type="Proteomes" id="UP000215361">
    <property type="component" value="Unassembled WGS sequence"/>
</dbReference>
<proteinExistence type="predicted"/>
<evidence type="ECO:0000313" key="6">
    <source>
        <dbReference type="EMBL" id="OXZ39119.1"/>
    </source>
</evidence>
<reference evidence="7" key="2">
    <citation type="submission" date="2017-04" db="EMBL/GenBank/DDBJ databases">
        <title>Finegoldia magna isolated from orthopedic joint implant-associated infections.</title>
        <authorList>
            <person name="Bjorklund S."/>
            <person name="Bruggemann H."/>
            <person name="Jensen A."/>
            <person name="Hellmark B."/>
            <person name="Soderquist B."/>
        </authorList>
    </citation>
    <scope>NUCLEOTIDE SEQUENCE [LARGE SCALE GENOMIC DNA]</scope>
    <source>
        <strain evidence="7">08T492</strain>
    </source>
</reference>
<dbReference type="AlphaFoldDB" id="A0A133N377"/>
<dbReference type="PROSITE" id="PS50893">
    <property type="entry name" value="ABC_TRANSPORTER_2"/>
    <property type="match status" value="1"/>
</dbReference>
<keyword evidence="3 5" id="KW-0067">ATP-binding</keyword>
<dbReference type="EMBL" id="NDYI01000007">
    <property type="protein sequence ID" value="OXZ39119.1"/>
    <property type="molecule type" value="Genomic_DNA"/>
</dbReference>
<evidence type="ECO:0000259" key="4">
    <source>
        <dbReference type="PROSITE" id="PS50893"/>
    </source>
</evidence>
<dbReference type="InterPro" id="IPR003593">
    <property type="entry name" value="AAA+_ATPase"/>
</dbReference>
<dbReference type="InterPro" id="IPR003439">
    <property type="entry name" value="ABC_transporter-like_ATP-bd"/>
</dbReference>
<dbReference type="InterPro" id="IPR027417">
    <property type="entry name" value="P-loop_NTPase"/>
</dbReference>
<feature type="domain" description="ABC transporter" evidence="4">
    <location>
        <begin position="2"/>
        <end position="226"/>
    </location>
</feature>
<organism evidence="5 8">
    <name type="scientific">Finegoldia magna</name>
    <name type="common">Peptostreptococcus magnus</name>
    <dbReference type="NCBI Taxonomy" id="1260"/>
    <lineage>
        <taxon>Bacteria</taxon>
        <taxon>Bacillati</taxon>
        <taxon>Bacillota</taxon>
        <taxon>Tissierellia</taxon>
        <taxon>Tissierellales</taxon>
        <taxon>Peptoniphilaceae</taxon>
        <taxon>Finegoldia</taxon>
    </lineage>
</organism>
<accession>A0A133N377</accession>
<dbReference type="InterPro" id="IPR017871">
    <property type="entry name" value="ABC_transporter-like_CS"/>
</dbReference>
<evidence type="ECO:0000313" key="7">
    <source>
        <dbReference type="Proteomes" id="UP000215361"/>
    </source>
</evidence>
<evidence type="ECO:0000256" key="3">
    <source>
        <dbReference type="ARBA" id="ARBA00022840"/>
    </source>
</evidence>
<reference evidence="5" key="3">
    <citation type="submission" date="2021-02" db="EMBL/GenBank/DDBJ databases">
        <title>Infant gut strain persistence is associated with maternal origin, phylogeny, and functional potential including surface adhesion and iron acquisition.</title>
        <authorList>
            <person name="Lou Y.C."/>
        </authorList>
    </citation>
    <scope>NUCLEOTIDE SEQUENCE</scope>
    <source>
        <strain evidence="5">L3_058_000G1_dasL3_058_000G1_concoct_72</strain>
    </source>
</reference>
<dbReference type="Proteomes" id="UP000730862">
    <property type="component" value="Unassembled WGS sequence"/>
</dbReference>
<keyword evidence="1" id="KW-0813">Transport</keyword>
<dbReference type="Gene3D" id="3.40.50.300">
    <property type="entry name" value="P-loop containing nucleotide triphosphate hydrolases"/>
    <property type="match status" value="1"/>
</dbReference>
<evidence type="ECO:0000256" key="2">
    <source>
        <dbReference type="ARBA" id="ARBA00022741"/>
    </source>
</evidence>
<dbReference type="SUPFAM" id="SSF52540">
    <property type="entry name" value="P-loop containing nucleoside triphosphate hydrolases"/>
    <property type="match status" value="1"/>
</dbReference>
<dbReference type="RefSeq" id="WP_002838543.1">
    <property type="nucleotide sequence ID" value="NZ_CAMPWK010000058.1"/>
</dbReference>